<sequence>MKETALISRHPQTFESWLVITGGGTSSQNFWHPKILHYGEGWLKKKRKRNEKSVIEEAVSEVFGERSVHK</sequence>
<evidence type="ECO:0000313" key="1">
    <source>
        <dbReference type="EMBL" id="CAH1970080.1"/>
    </source>
</evidence>
<evidence type="ECO:0000313" key="2">
    <source>
        <dbReference type="Proteomes" id="UP001152888"/>
    </source>
</evidence>
<protein>
    <submittedName>
        <fullName evidence="1">Uncharacterized protein</fullName>
    </submittedName>
</protein>
<comment type="caution">
    <text evidence="1">The sequence shown here is derived from an EMBL/GenBank/DDBJ whole genome shotgun (WGS) entry which is preliminary data.</text>
</comment>
<dbReference type="EMBL" id="CAKOFQ010006769">
    <property type="protein sequence ID" value="CAH1970080.1"/>
    <property type="molecule type" value="Genomic_DNA"/>
</dbReference>
<gene>
    <name evidence="1" type="ORF">ACAOBT_LOCUS8720</name>
</gene>
<reference evidence="1" key="1">
    <citation type="submission" date="2022-03" db="EMBL/GenBank/DDBJ databases">
        <authorList>
            <person name="Sayadi A."/>
        </authorList>
    </citation>
    <scope>NUCLEOTIDE SEQUENCE</scope>
</reference>
<keyword evidence="2" id="KW-1185">Reference proteome</keyword>
<accession>A0A9P0K8N5</accession>
<dbReference type="AlphaFoldDB" id="A0A9P0K8N5"/>
<name>A0A9P0K8N5_ACAOB</name>
<organism evidence="1 2">
    <name type="scientific">Acanthoscelides obtectus</name>
    <name type="common">Bean weevil</name>
    <name type="synonym">Bruchus obtectus</name>
    <dbReference type="NCBI Taxonomy" id="200917"/>
    <lineage>
        <taxon>Eukaryota</taxon>
        <taxon>Metazoa</taxon>
        <taxon>Ecdysozoa</taxon>
        <taxon>Arthropoda</taxon>
        <taxon>Hexapoda</taxon>
        <taxon>Insecta</taxon>
        <taxon>Pterygota</taxon>
        <taxon>Neoptera</taxon>
        <taxon>Endopterygota</taxon>
        <taxon>Coleoptera</taxon>
        <taxon>Polyphaga</taxon>
        <taxon>Cucujiformia</taxon>
        <taxon>Chrysomeloidea</taxon>
        <taxon>Chrysomelidae</taxon>
        <taxon>Bruchinae</taxon>
        <taxon>Bruchini</taxon>
        <taxon>Acanthoscelides</taxon>
    </lineage>
</organism>
<proteinExistence type="predicted"/>
<dbReference type="Proteomes" id="UP001152888">
    <property type="component" value="Unassembled WGS sequence"/>
</dbReference>